<sequence>MRPIDKGTWPLNKKGAKACFNHWRNAKQYLEERTGCYCHLCEMRVNNALAVEHIKPKDSYPRLSACWTNFLLICTPCNSRKSKSLLAVPYRHHYYWPHINNTLLAFHTPLAGDNAMVVNAHPSLSPSQKQKADATIKLYALDKTTTVTGDSDRRYLERQLTISMALERLEEYADNRATAAAIVDLAVSRGFFSLWMAIFSDYREVVEALLDARPFCQNRTAWFSAALAPLPRNQGQADPL</sequence>
<evidence type="ECO:0000313" key="2">
    <source>
        <dbReference type="Proteomes" id="UP000294555"/>
    </source>
</evidence>
<dbReference type="EMBL" id="SJOI01000001">
    <property type="protein sequence ID" value="TCL07240.1"/>
    <property type="molecule type" value="Genomic_DNA"/>
</dbReference>
<comment type="caution">
    <text evidence="1">The sequence shown here is derived from an EMBL/GenBank/DDBJ whole genome shotgun (WGS) entry which is preliminary data.</text>
</comment>
<gene>
    <name evidence="1" type="ORF">EZJ58_5554</name>
</gene>
<keyword evidence="2" id="KW-1185">Reference proteome</keyword>
<evidence type="ECO:0008006" key="3">
    <source>
        <dbReference type="Google" id="ProtNLM"/>
    </source>
</evidence>
<organism evidence="1 2">
    <name type="scientific">Sodalis ligni</name>
    <dbReference type="NCBI Taxonomy" id="2697027"/>
    <lineage>
        <taxon>Bacteria</taxon>
        <taxon>Pseudomonadati</taxon>
        <taxon>Pseudomonadota</taxon>
        <taxon>Gammaproteobacteria</taxon>
        <taxon>Enterobacterales</taxon>
        <taxon>Bruguierivoracaceae</taxon>
        <taxon>Sodalis</taxon>
    </lineage>
</organism>
<dbReference type="OrthoDB" id="9816185at2"/>
<reference evidence="1 2" key="1">
    <citation type="submission" date="2019-02" db="EMBL/GenBank/DDBJ databases">
        <title>Investigation of anaerobic lignin degradation for improved lignocellulosic biofuels.</title>
        <authorList>
            <person name="Deangelis K."/>
        </authorList>
    </citation>
    <scope>NUCLEOTIDE SEQUENCE [LARGE SCALE GENOMIC DNA]</scope>
    <source>
        <strain evidence="1 2">159R</strain>
    </source>
</reference>
<dbReference type="Gene3D" id="1.10.30.50">
    <property type="match status" value="1"/>
</dbReference>
<dbReference type="Proteomes" id="UP000294555">
    <property type="component" value="Unassembled WGS sequence"/>
</dbReference>
<name>A0A4R1NS10_9GAMM</name>
<dbReference type="AlphaFoldDB" id="A0A4R1NS10"/>
<accession>A0A4R1NS10</accession>
<protein>
    <recommendedName>
        <fullName evidence="3">HNH endonuclease</fullName>
    </recommendedName>
</protein>
<evidence type="ECO:0000313" key="1">
    <source>
        <dbReference type="EMBL" id="TCL07240.1"/>
    </source>
</evidence>
<proteinExistence type="predicted"/>
<dbReference type="RefSeq" id="WP_132927284.1">
    <property type="nucleotide sequence ID" value="NZ_SJOI01000001.1"/>
</dbReference>